<dbReference type="InterPro" id="IPR041413">
    <property type="entry name" value="MLTR_LBD"/>
</dbReference>
<dbReference type="SMART" id="SM00530">
    <property type="entry name" value="HTH_XRE"/>
    <property type="match status" value="1"/>
</dbReference>
<dbReference type="PANTHER" id="PTHR35010">
    <property type="entry name" value="BLL4672 PROTEIN-RELATED"/>
    <property type="match status" value="1"/>
</dbReference>
<dbReference type="Pfam" id="PF17765">
    <property type="entry name" value="MLTR_LBD"/>
    <property type="match status" value="1"/>
</dbReference>
<accession>A0ABP4B996</accession>
<dbReference type="InterPro" id="IPR010982">
    <property type="entry name" value="Lambda_DNA-bd_dom_sf"/>
</dbReference>
<gene>
    <name evidence="2" type="ORF">GCM10009559_44080</name>
</gene>
<dbReference type="RefSeq" id="WP_343943388.1">
    <property type="nucleotide sequence ID" value="NZ_BAAAHP010000125.1"/>
</dbReference>
<name>A0ABP4B996_9PSEU</name>
<dbReference type="Gene3D" id="3.30.450.180">
    <property type="match status" value="1"/>
</dbReference>
<evidence type="ECO:0000259" key="1">
    <source>
        <dbReference type="PROSITE" id="PS50943"/>
    </source>
</evidence>
<dbReference type="Proteomes" id="UP001499967">
    <property type="component" value="Unassembled WGS sequence"/>
</dbReference>
<protein>
    <submittedName>
        <fullName evidence="2">Helix-turn-helix transcriptional regulator</fullName>
    </submittedName>
</protein>
<evidence type="ECO:0000313" key="2">
    <source>
        <dbReference type="EMBL" id="GAA0945854.1"/>
    </source>
</evidence>
<comment type="caution">
    <text evidence="2">The sequence shown here is derived from an EMBL/GenBank/DDBJ whole genome shotgun (WGS) entry which is preliminary data.</text>
</comment>
<dbReference type="PANTHER" id="PTHR35010:SF2">
    <property type="entry name" value="BLL4672 PROTEIN"/>
    <property type="match status" value="1"/>
</dbReference>
<dbReference type="InterPro" id="IPR001387">
    <property type="entry name" value="Cro/C1-type_HTH"/>
</dbReference>
<proteinExistence type="predicted"/>
<dbReference type="SUPFAM" id="SSF47413">
    <property type="entry name" value="lambda repressor-like DNA-binding domains"/>
    <property type="match status" value="1"/>
</dbReference>
<organism evidence="2 3">
    <name type="scientific">Pseudonocardia zijingensis</name>
    <dbReference type="NCBI Taxonomy" id="153376"/>
    <lineage>
        <taxon>Bacteria</taxon>
        <taxon>Bacillati</taxon>
        <taxon>Actinomycetota</taxon>
        <taxon>Actinomycetes</taxon>
        <taxon>Pseudonocardiales</taxon>
        <taxon>Pseudonocardiaceae</taxon>
        <taxon>Pseudonocardia</taxon>
    </lineage>
</organism>
<keyword evidence="3" id="KW-1185">Reference proteome</keyword>
<reference evidence="3" key="1">
    <citation type="journal article" date="2019" name="Int. J. Syst. Evol. Microbiol.">
        <title>The Global Catalogue of Microorganisms (GCM) 10K type strain sequencing project: providing services to taxonomists for standard genome sequencing and annotation.</title>
        <authorList>
            <consortium name="The Broad Institute Genomics Platform"/>
            <consortium name="The Broad Institute Genome Sequencing Center for Infectious Disease"/>
            <person name="Wu L."/>
            <person name="Ma J."/>
        </authorList>
    </citation>
    <scope>NUCLEOTIDE SEQUENCE [LARGE SCALE GENOMIC DNA]</scope>
    <source>
        <strain evidence="3">JCM 11117</strain>
    </source>
</reference>
<dbReference type="CDD" id="cd00093">
    <property type="entry name" value="HTH_XRE"/>
    <property type="match status" value="1"/>
</dbReference>
<dbReference type="PROSITE" id="PS50943">
    <property type="entry name" value="HTH_CROC1"/>
    <property type="match status" value="1"/>
</dbReference>
<feature type="domain" description="HTH cro/C1-type" evidence="1">
    <location>
        <begin position="37"/>
        <end position="84"/>
    </location>
</feature>
<dbReference type="Pfam" id="PF13560">
    <property type="entry name" value="HTH_31"/>
    <property type="match status" value="1"/>
</dbReference>
<evidence type="ECO:0000313" key="3">
    <source>
        <dbReference type="Proteomes" id="UP001499967"/>
    </source>
</evidence>
<dbReference type="Gene3D" id="1.10.260.40">
    <property type="entry name" value="lambda repressor-like DNA-binding domains"/>
    <property type="match status" value="1"/>
</dbReference>
<dbReference type="EMBL" id="BAAAHP010000125">
    <property type="protein sequence ID" value="GAA0945854.1"/>
    <property type="molecule type" value="Genomic_DNA"/>
</dbReference>
<sequence>MGTQTGNRLGEFLRARREQVQPGDHGMPAPLDRRTPGLRREDVAALAGVSTGYYVRLEQGRERNPSPQTIDALADALRLDADARSYLHGLVRPAPALPRRRADDRVGAGLVALIDSWHDTPALIMNRWTDVLAANPLARGLYSWILDSGERNLVRAVFLDPAARDFYPDWEYAAANVVGNLRLRADGDLDDPRLTALVGELSLKSAEFARLWSRHDVRRKRGQVKTVRHPVVGELELDVQPLTVDESPGHQLVVYRAEPGSRTAEALALLGSLVAHPAAPGVRQ</sequence>